<feature type="transmembrane region" description="Helical" evidence="7">
    <location>
        <begin position="106"/>
        <end position="126"/>
    </location>
</feature>
<evidence type="ECO:0000313" key="9">
    <source>
        <dbReference type="Proteomes" id="UP000252733"/>
    </source>
</evidence>
<dbReference type="Proteomes" id="UP000252733">
    <property type="component" value="Unassembled WGS sequence"/>
</dbReference>
<evidence type="ECO:0000256" key="2">
    <source>
        <dbReference type="ARBA" id="ARBA00006679"/>
    </source>
</evidence>
<keyword evidence="4 7" id="KW-0812">Transmembrane</keyword>
<evidence type="ECO:0000256" key="5">
    <source>
        <dbReference type="ARBA" id="ARBA00022989"/>
    </source>
</evidence>
<dbReference type="Pfam" id="PF07681">
    <property type="entry name" value="DoxX"/>
    <property type="match status" value="1"/>
</dbReference>
<organism evidence="8 9">
    <name type="scientific">Marinilabilia salmonicolor</name>
    <dbReference type="NCBI Taxonomy" id="989"/>
    <lineage>
        <taxon>Bacteria</taxon>
        <taxon>Pseudomonadati</taxon>
        <taxon>Bacteroidota</taxon>
        <taxon>Bacteroidia</taxon>
        <taxon>Marinilabiliales</taxon>
        <taxon>Marinilabiliaceae</taxon>
        <taxon>Marinilabilia</taxon>
    </lineage>
</organism>
<evidence type="ECO:0000256" key="3">
    <source>
        <dbReference type="ARBA" id="ARBA00022475"/>
    </source>
</evidence>
<evidence type="ECO:0000256" key="6">
    <source>
        <dbReference type="ARBA" id="ARBA00023136"/>
    </source>
</evidence>
<protein>
    <submittedName>
        <fullName evidence="8">Putative oxidoreductase</fullName>
    </submittedName>
</protein>
<dbReference type="EMBL" id="QPIZ01000001">
    <property type="protein sequence ID" value="RCW39308.1"/>
    <property type="molecule type" value="Genomic_DNA"/>
</dbReference>
<keyword evidence="3" id="KW-1003">Cell membrane</keyword>
<dbReference type="STRING" id="1168289.GCA_000259075_00231"/>
<feature type="transmembrane region" description="Helical" evidence="7">
    <location>
        <begin position="73"/>
        <end position="91"/>
    </location>
</feature>
<dbReference type="AlphaFoldDB" id="A0A2T0XQU9"/>
<dbReference type="InterPro" id="IPR051907">
    <property type="entry name" value="DoxX-like_oxidoreductase"/>
</dbReference>
<evidence type="ECO:0000256" key="7">
    <source>
        <dbReference type="SAM" id="Phobius"/>
    </source>
</evidence>
<evidence type="ECO:0000256" key="4">
    <source>
        <dbReference type="ARBA" id="ARBA00022692"/>
    </source>
</evidence>
<feature type="transmembrane region" description="Helical" evidence="7">
    <location>
        <begin position="39"/>
        <end position="66"/>
    </location>
</feature>
<feature type="transmembrane region" description="Helical" evidence="7">
    <location>
        <begin position="7"/>
        <end position="27"/>
    </location>
</feature>
<comment type="subcellular location">
    <subcellularLocation>
        <location evidence="1">Cell membrane</location>
        <topology evidence="1">Multi-pass membrane protein</topology>
    </subcellularLocation>
</comment>
<keyword evidence="5 7" id="KW-1133">Transmembrane helix</keyword>
<evidence type="ECO:0000256" key="1">
    <source>
        <dbReference type="ARBA" id="ARBA00004651"/>
    </source>
</evidence>
<dbReference type="PANTHER" id="PTHR33452">
    <property type="entry name" value="OXIDOREDUCTASE CATD-RELATED"/>
    <property type="match status" value="1"/>
</dbReference>
<dbReference type="GO" id="GO:0005886">
    <property type="term" value="C:plasma membrane"/>
    <property type="evidence" value="ECO:0007669"/>
    <property type="project" value="UniProtKB-SubCell"/>
</dbReference>
<comment type="caution">
    <text evidence="8">The sequence shown here is derived from an EMBL/GenBank/DDBJ whole genome shotgun (WGS) entry which is preliminary data.</text>
</comment>
<sequence>MKTSKDLAALILRVGFGFFIAFGHGLGKLQMLLSGNIQFPALFGISPTINLVLATLAEFVAGIMVLIGLRTRLASIPLMITMLTAALVVHSGDPLFSAGGASKEFALVYFIAFAATFFLGSGKYSVDAIAGKR</sequence>
<reference evidence="8 9" key="1">
    <citation type="submission" date="2018-07" db="EMBL/GenBank/DDBJ databases">
        <title>Freshwater and sediment microbial communities from various areas in North America, analyzing microbe dynamics in response to fracking.</title>
        <authorList>
            <person name="Lamendella R."/>
        </authorList>
    </citation>
    <scope>NUCLEOTIDE SEQUENCE [LARGE SCALE GENOMIC DNA]</scope>
    <source>
        <strain evidence="8 9">160A</strain>
    </source>
</reference>
<gene>
    <name evidence="8" type="ORF">DFO77_10176</name>
</gene>
<proteinExistence type="inferred from homology"/>
<accession>A0A2T0XQU9</accession>
<evidence type="ECO:0000313" key="8">
    <source>
        <dbReference type="EMBL" id="RCW39308.1"/>
    </source>
</evidence>
<dbReference type="InterPro" id="IPR032808">
    <property type="entry name" value="DoxX"/>
</dbReference>
<keyword evidence="6 7" id="KW-0472">Membrane</keyword>
<keyword evidence="9" id="KW-1185">Reference proteome</keyword>
<name>A0A2T0XQU9_9BACT</name>
<dbReference type="PANTHER" id="PTHR33452:SF1">
    <property type="entry name" value="INNER MEMBRANE PROTEIN YPHA-RELATED"/>
    <property type="match status" value="1"/>
</dbReference>
<comment type="similarity">
    <text evidence="2">Belongs to the DoxX family.</text>
</comment>
<dbReference type="RefSeq" id="WP_010662051.1">
    <property type="nucleotide sequence ID" value="NZ_PVTS01000003.1"/>
</dbReference>
<dbReference type="OrthoDB" id="9813193at2"/>